<dbReference type="EMBL" id="JBBHLL010000120">
    <property type="protein sequence ID" value="KAK7814638.1"/>
    <property type="molecule type" value="Genomic_DNA"/>
</dbReference>
<dbReference type="GO" id="GO:0003677">
    <property type="term" value="F:DNA binding"/>
    <property type="evidence" value="ECO:0007669"/>
    <property type="project" value="InterPro"/>
</dbReference>
<gene>
    <name evidence="4" type="ORF">U0070_009606</name>
</gene>
<evidence type="ECO:0000259" key="3">
    <source>
        <dbReference type="Pfam" id="PF09111"/>
    </source>
</evidence>
<dbReference type="Gene3D" id="1.10.10.60">
    <property type="entry name" value="Homeodomain-like"/>
    <property type="match status" value="2"/>
</dbReference>
<sequence>MSKERIVEHAELKLRLYSIVIQQGRLVDQNLNKTGKDKILQMFRHGPHIDAEKMAEMNEKLSKMGENSPGNFTIDAEASVNNIEGEDYRHKQKIAFTAWAEPPKQERKTNYIVDVYFSTQGTLNLLNNQMFRISNTFLHVYLNYWEKIPYYRKTIGYKVSRKPLNDEKLEEKGKLLTQGFTNWMKKDFNQFIKAHDKWDHDDFENIAIEKENLQMKTLHTQLCSEKDAKSSSVDECDYGSDWKGRGKNSKKNKYQESTRYQDWMVQAPFHQLIISYGTNKGKNYTEEEDCFLICMLQKLEFDKENNTFETPISSDFDWFLKSRTAMELQRGCNTLITLIDRENLELGEKEKEEKKKKNQKRMPSLPLLLRIAGYLHILTHQLRSDASKLNLHIDNKKNDRSGLLANTGVFSKA</sequence>
<keyword evidence="5" id="KW-1185">Reference proteome</keyword>
<dbReference type="GO" id="GO:0140658">
    <property type="term" value="F:ATP-dependent chromatin remodeler activity"/>
    <property type="evidence" value="ECO:0007669"/>
    <property type="project" value="TreeGrafter"/>
</dbReference>
<dbReference type="SUPFAM" id="SSF46689">
    <property type="entry name" value="Homeodomain-like"/>
    <property type="match status" value="1"/>
</dbReference>
<feature type="domain" description="SLIDE" evidence="3">
    <location>
        <begin position="244"/>
        <end position="342"/>
    </location>
</feature>
<keyword evidence="1" id="KW-0539">Nucleus</keyword>
<dbReference type="GO" id="GO:0034728">
    <property type="term" value="P:nucleosome organization"/>
    <property type="evidence" value="ECO:0007669"/>
    <property type="project" value="TreeGrafter"/>
</dbReference>
<dbReference type="InterPro" id="IPR009057">
    <property type="entry name" value="Homeodomain-like_sf"/>
</dbReference>
<dbReference type="Pfam" id="PF09111">
    <property type="entry name" value="SLIDE"/>
    <property type="match status" value="1"/>
</dbReference>
<organism evidence="4 5">
    <name type="scientific">Myodes glareolus</name>
    <name type="common">Bank vole</name>
    <name type="synonym">Clethrionomys glareolus</name>
    <dbReference type="NCBI Taxonomy" id="447135"/>
    <lineage>
        <taxon>Eukaryota</taxon>
        <taxon>Metazoa</taxon>
        <taxon>Chordata</taxon>
        <taxon>Craniata</taxon>
        <taxon>Vertebrata</taxon>
        <taxon>Euteleostomi</taxon>
        <taxon>Mammalia</taxon>
        <taxon>Eutheria</taxon>
        <taxon>Euarchontoglires</taxon>
        <taxon>Glires</taxon>
        <taxon>Rodentia</taxon>
        <taxon>Myomorpha</taxon>
        <taxon>Muroidea</taxon>
        <taxon>Cricetidae</taxon>
        <taxon>Arvicolinae</taxon>
        <taxon>Myodes</taxon>
    </lineage>
</organism>
<dbReference type="GO" id="GO:0005634">
    <property type="term" value="C:nucleus"/>
    <property type="evidence" value="ECO:0007669"/>
    <property type="project" value="InterPro"/>
</dbReference>
<dbReference type="GO" id="GO:0000785">
    <property type="term" value="C:chromatin"/>
    <property type="evidence" value="ECO:0007669"/>
    <property type="project" value="TreeGrafter"/>
</dbReference>
<reference evidence="4 5" key="1">
    <citation type="journal article" date="2023" name="bioRxiv">
        <title>Conserved and derived expression patterns and positive selection on dental genes reveal complex evolutionary context of ever-growing rodent molars.</title>
        <authorList>
            <person name="Calamari Z.T."/>
            <person name="Song A."/>
            <person name="Cohen E."/>
            <person name="Akter M."/>
            <person name="Roy R.D."/>
            <person name="Hallikas O."/>
            <person name="Christensen M.M."/>
            <person name="Li P."/>
            <person name="Marangoni P."/>
            <person name="Jernvall J."/>
            <person name="Klein O.D."/>
        </authorList>
    </citation>
    <scope>NUCLEOTIDE SEQUENCE [LARGE SCALE GENOMIC DNA]</scope>
    <source>
        <strain evidence="4">V071</strain>
    </source>
</reference>
<feature type="region of interest" description="Disordered" evidence="2">
    <location>
        <begin position="231"/>
        <end position="253"/>
    </location>
</feature>
<dbReference type="AlphaFoldDB" id="A0AAW0IJJ2"/>
<evidence type="ECO:0000313" key="4">
    <source>
        <dbReference type="EMBL" id="KAK7814638.1"/>
    </source>
</evidence>
<dbReference type="InterPro" id="IPR015195">
    <property type="entry name" value="SLIDE"/>
</dbReference>
<protein>
    <recommendedName>
        <fullName evidence="3">SLIDE domain-containing protein</fullName>
    </recommendedName>
</protein>
<evidence type="ECO:0000313" key="5">
    <source>
        <dbReference type="Proteomes" id="UP001488838"/>
    </source>
</evidence>
<evidence type="ECO:0000256" key="1">
    <source>
        <dbReference type="ARBA" id="ARBA00023242"/>
    </source>
</evidence>
<feature type="non-terminal residue" evidence="4">
    <location>
        <position position="413"/>
    </location>
</feature>
<dbReference type="Proteomes" id="UP001488838">
    <property type="component" value="Unassembled WGS sequence"/>
</dbReference>
<dbReference type="GO" id="GO:0003682">
    <property type="term" value="F:chromatin binding"/>
    <property type="evidence" value="ECO:0007669"/>
    <property type="project" value="TreeGrafter"/>
</dbReference>
<evidence type="ECO:0000256" key="2">
    <source>
        <dbReference type="SAM" id="MobiDB-lite"/>
    </source>
</evidence>
<dbReference type="PANTHER" id="PTHR45623:SF54">
    <property type="entry name" value="SWI_SNF RELATED, MATRIX ASSOCIATED, ACTIN DEPENDENT REGULATOR OF CHROMATIN, SUBFAMILY A, MEMBER 5"/>
    <property type="match status" value="1"/>
</dbReference>
<proteinExistence type="predicted"/>
<dbReference type="PANTHER" id="PTHR45623">
    <property type="entry name" value="CHROMODOMAIN-HELICASE-DNA-BINDING PROTEIN 3-RELATED-RELATED"/>
    <property type="match status" value="1"/>
</dbReference>
<accession>A0AAW0IJJ2</accession>
<dbReference type="GO" id="GO:0016887">
    <property type="term" value="F:ATP hydrolysis activity"/>
    <property type="evidence" value="ECO:0007669"/>
    <property type="project" value="TreeGrafter"/>
</dbReference>
<comment type="caution">
    <text evidence="4">The sequence shown here is derived from an EMBL/GenBank/DDBJ whole genome shotgun (WGS) entry which is preliminary data.</text>
</comment>
<name>A0AAW0IJJ2_MYOGA</name>
<dbReference type="GO" id="GO:0042393">
    <property type="term" value="F:histone binding"/>
    <property type="evidence" value="ECO:0007669"/>
    <property type="project" value="TreeGrafter"/>
</dbReference>